<evidence type="ECO:0000313" key="2">
    <source>
        <dbReference type="EMBL" id="CAF0897276.1"/>
    </source>
</evidence>
<comment type="caution">
    <text evidence="2">The sequence shown here is derived from an EMBL/GenBank/DDBJ whole genome shotgun (WGS) entry which is preliminary data.</text>
</comment>
<dbReference type="EMBL" id="CAJOAY010000013">
    <property type="protein sequence ID" value="CAF3486436.1"/>
    <property type="molecule type" value="Genomic_DNA"/>
</dbReference>
<dbReference type="OrthoDB" id="10017139at2759"/>
<organism evidence="2 4">
    <name type="scientific">Adineta steineri</name>
    <dbReference type="NCBI Taxonomy" id="433720"/>
    <lineage>
        <taxon>Eukaryota</taxon>
        <taxon>Metazoa</taxon>
        <taxon>Spiralia</taxon>
        <taxon>Gnathifera</taxon>
        <taxon>Rotifera</taxon>
        <taxon>Eurotatoria</taxon>
        <taxon>Bdelloidea</taxon>
        <taxon>Adinetida</taxon>
        <taxon>Adinetidae</taxon>
        <taxon>Adineta</taxon>
    </lineage>
</organism>
<evidence type="ECO:0000256" key="1">
    <source>
        <dbReference type="SAM" id="Coils"/>
    </source>
</evidence>
<name>A0A813ZDT7_9BILA</name>
<evidence type="ECO:0000313" key="4">
    <source>
        <dbReference type="Proteomes" id="UP000663891"/>
    </source>
</evidence>
<dbReference type="EMBL" id="CAJNON010000062">
    <property type="protein sequence ID" value="CAF0897276.1"/>
    <property type="molecule type" value="Genomic_DNA"/>
</dbReference>
<sequence>MASNNNNNNLIVRLSDQIETLSRRIDQLERRKMKMIVKKLLVPPELQKIQLHDQKIKYYVDLLNYLPPNEDVKAVILSVKVVHSNHPYGHAYLGFTAYQERCLPDQTTEYLEQTYNCHGTVHQQELIIPWNSSPNNLSMNLLINVTCSRNTGTYTDSGNVNHFEIKVTGYII</sequence>
<dbReference type="AlphaFoldDB" id="A0A813ZDT7"/>
<gene>
    <name evidence="3" type="ORF">OKA104_LOCUS638</name>
    <name evidence="2" type="ORF">VCS650_LOCUS9105</name>
</gene>
<protein>
    <submittedName>
        <fullName evidence="2">Uncharacterized protein</fullName>
    </submittedName>
</protein>
<keyword evidence="1" id="KW-0175">Coiled coil</keyword>
<dbReference type="Proteomes" id="UP000663891">
    <property type="component" value="Unassembled WGS sequence"/>
</dbReference>
<feature type="coiled-coil region" evidence="1">
    <location>
        <begin position="11"/>
        <end position="38"/>
    </location>
</feature>
<dbReference type="Proteomes" id="UP000663881">
    <property type="component" value="Unassembled WGS sequence"/>
</dbReference>
<accession>A0A813ZDT7</accession>
<proteinExistence type="predicted"/>
<evidence type="ECO:0000313" key="3">
    <source>
        <dbReference type="EMBL" id="CAF3486436.1"/>
    </source>
</evidence>
<reference evidence="2" key="1">
    <citation type="submission" date="2021-02" db="EMBL/GenBank/DDBJ databases">
        <authorList>
            <person name="Nowell W R."/>
        </authorList>
    </citation>
    <scope>NUCLEOTIDE SEQUENCE</scope>
</reference>